<feature type="domain" description="Shikimate dehydrogenase substrate binding N-terminal" evidence="10">
    <location>
        <begin position="23"/>
        <end position="105"/>
    </location>
</feature>
<dbReference type="SUPFAM" id="SSF53223">
    <property type="entry name" value="Aminoacid dehydrogenase-like, N-terminal domain"/>
    <property type="match status" value="1"/>
</dbReference>
<comment type="caution">
    <text evidence="9">Lacks conserved residue(s) required for the propagation of feature annotation.</text>
</comment>
<dbReference type="GO" id="GO:0030266">
    <property type="term" value="F:quinate 3-dehydrogenase (NAD+) activity"/>
    <property type="evidence" value="ECO:0007669"/>
    <property type="project" value="UniProtKB-EC"/>
</dbReference>
<feature type="domain" description="SDH C-terminal" evidence="11">
    <location>
        <begin position="267"/>
        <end position="296"/>
    </location>
</feature>
<dbReference type="InterPro" id="IPR011342">
    <property type="entry name" value="Shikimate_DH"/>
</dbReference>
<dbReference type="GO" id="GO:0009073">
    <property type="term" value="P:aromatic amino acid family biosynthetic process"/>
    <property type="evidence" value="ECO:0007669"/>
    <property type="project" value="UniProtKB-KW"/>
</dbReference>
<feature type="binding site" evidence="9">
    <location>
        <position position="103"/>
    </location>
    <ligand>
        <name>shikimate</name>
        <dbReference type="ChEBI" id="CHEBI:36208"/>
    </ligand>
</feature>
<dbReference type="FunFam" id="3.40.50.10860:FF:000004">
    <property type="entry name" value="Quinate/shikimate dehydrogenase"/>
    <property type="match status" value="1"/>
</dbReference>
<feature type="binding site" evidence="9">
    <location>
        <begin position="31"/>
        <end position="33"/>
    </location>
    <ligand>
        <name>shikimate</name>
        <dbReference type="ChEBI" id="CHEBI:36208"/>
    </ligand>
</feature>
<keyword evidence="2 9" id="KW-0028">Amino-acid biosynthesis</keyword>
<comment type="catalytic activity">
    <reaction evidence="9">
        <text>shikimate + NADP(+) = 3-dehydroshikimate + NADPH + H(+)</text>
        <dbReference type="Rhea" id="RHEA:17737"/>
        <dbReference type="ChEBI" id="CHEBI:15378"/>
        <dbReference type="ChEBI" id="CHEBI:16630"/>
        <dbReference type="ChEBI" id="CHEBI:36208"/>
        <dbReference type="ChEBI" id="CHEBI:57783"/>
        <dbReference type="ChEBI" id="CHEBI:58349"/>
        <dbReference type="EC" id="1.1.1.25"/>
    </reaction>
</comment>
<comment type="caution">
    <text evidence="12">The sequence shown here is derived from an EMBL/GenBank/DDBJ whole genome shotgun (WGS) entry which is preliminary data.</text>
</comment>
<dbReference type="Pfam" id="PF18317">
    <property type="entry name" value="SDH_C"/>
    <property type="match status" value="1"/>
</dbReference>
<dbReference type="Proteomes" id="UP000050901">
    <property type="component" value="Unassembled WGS sequence"/>
</dbReference>
<dbReference type="Gene3D" id="3.40.50.10860">
    <property type="entry name" value="Leucine Dehydrogenase, chain A, domain 1"/>
    <property type="match status" value="1"/>
</dbReference>
<dbReference type="AlphaFoldDB" id="A0A0R1PF22"/>
<feature type="binding site" evidence="9">
    <location>
        <position position="94"/>
    </location>
    <ligand>
        <name>NADP(+)</name>
        <dbReference type="ChEBI" id="CHEBI:58349"/>
    </ligand>
</feature>
<dbReference type="CDD" id="cd01065">
    <property type="entry name" value="NAD_bind_Shikimate_DH"/>
    <property type="match status" value="1"/>
</dbReference>
<dbReference type="InterPro" id="IPR022893">
    <property type="entry name" value="Shikimate_DH_fam"/>
</dbReference>
<evidence type="ECO:0000256" key="4">
    <source>
        <dbReference type="ARBA" id="ARBA00023002"/>
    </source>
</evidence>
<feature type="binding site" evidence="9">
    <location>
        <position position="78"/>
    </location>
    <ligand>
        <name>shikimate</name>
        <dbReference type="ChEBI" id="CHEBI:36208"/>
    </ligand>
</feature>
<dbReference type="GO" id="GO:0050661">
    <property type="term" value="F:NADP binding"/>
    <property type="evidence" value="ECO:0007669"/>
    <property type="project" value="InterPro"/>
</dbReference>
<dbReference type="GO" id="GO:0004764">
    <property type="term" value="F:shikimate 3-dehydrogenase (NADP+) activity"/>
    <property type="evidence" value="ECO:0007669"/>
    <property type="project" value="UniProtKB-UniRule"/>
</dbReference>
<feature type="binding site" evidence="9">
    <location>
        <begin position="142"/>
        <end position="146"/>
    </location>
    <ligand>
        <name>NADP(+)</name>
        <dbReference type="ChEBI" id="CHEBI:58349"/>
    </ligand>
</feature>
<keyword evidence="5 9" id="KW-0057">Aromatic amino acid biosynthesis</keyword>
<dbReference type="FunFam" id="3.40.50.720:FF:000086">
    <property type="entry name" value="Quinate/shikimate dehydrogenase"/>
    <property type="match status" value="1"/>
</dbReference>
<evidence type="ECO:0000256" key="8">
    <source>
        <dbReference type="ARBA" id="ARBA00060613"/>
    </source>
</evidence>
<dbReference type="NCBIfam" id="NF001313">
    <property type="entry name" value="PRK00258.2-1"/>
    <property type="match status" value="1"/>
</dbReference>
<evidence type="ECO:0000259" key="11">
    <source>
        <dbReference type="Pfam" id="PF18317"/>
    </source>
</evidence>
<feature type="binding site" evidence="9">
    <location>
        <position position="274"/>
    </location>
    <ligand>
        <name>shikimate</name>
        <dbReference type="ChEBI" id="CHEBI:36208"/>
    </ligand>
</feature>
<evidence type="ECO:0000256" key="3">
    <source>
        <dbReference type="ARBA" id="ARBA00022857"/>
    </source>
</evidence>
<evidence type="ECO:0000256" key="6">
    <source>
        <dbReference type="ARBA" id="ARBA00051639"/>
    </source>
</evidence>
<dbReference type="GO" id="GO:0009423">
    <property type="term" value="P:chorismate biosynthetic process"/>
    <property type="evidence" value="ECO:0007669"/>
    <property type="project" value="UniProtKB-UniRule"/>
</dbReference>
<evidence type="ECO:0000256" key="2">
    <source>
        <dbReference type="ARBA" id="ARBA00022605"/>
    </source>
</evidence>
<keyword evidence="4 9" id="KW-0560">Oxidoreductase</keyword>
<proteinExistence type="inferred from homology"/>
<dbReference type="Pfam" id="PF08501">
    <property type="entry name" value="Shikimate_dh_N"/>
    <property type="match status" value="1"/>
</dbReference>
<dbReference type="NCBIfam" id="TIGR00507">
    <property type="entry name" value="aroE"/>
    <property type="match status" value="1"/>
</dbReference>
<organism evidence="12 13">
    <name type="scientific">Limosilactobacillus mucosae DSM 13345</name>
    <dbReference type="NCBI Taxonomy" id="1423771"/>
    <lineage>
        <taxon>Bacteria</taxon>
        <taxon>Bacillati</taxon>
        <taxon>Bacillota</taxon>
        <taxon>Bacilli</taxon>
        <taxon>Lactobacillales</taxon>
        <taxon>Lactobacillaceae</taxon>
        <taxon>Limosilactobacillus</taxon>
    </lineage>
</organism>
<comment type="catalytic activity">
    <reaction evidence="6">
        <text>L-quinate + NAD(+) = 3-dehydroquinate + NADH + H(+)</text>
        <dbReference type="Rhea" id="RHEA:22364"/>
        <dbReference type="ChEBI" id="CHEBI:15378"/>
        <dbReference type="ChEBI" id="CHEBI:29751"/>
        <dbReference type="ChEBI" id="CHEBI:32364"/>
        <dbReference type="ChEBI" id="CHEBI:57540"/>
        <dbReference type="ChEBI" id="CHEBI:57945"/>
        <dbReference type="EC" id="1.1.1.24"/>
    </reaction>
</comment>
<comment type="similarity">
    <text evidence="9">Belongs to the shikimate dehydrogenase family.</text>
</comment>
<dbReference type="GO" id="GO:0008652">
    <property type="term" value="P:amino acid biosynthetic process"/>
    <property type="evidence" value="ECO:0007669"/>
    <property type="project" value="UniProtKB-KW"/>
</dbReference>
<gene>
    <name evidence="9" type="primary">aroE</name>
    <name evidence="12" type="ORF">FC47_GL000120</name>
</gene>
<reference evidence="12 13" key="1">
    <citation type="journal article" date="2015" name="Genome Announc.">
        <title>Expanding the biotechnology potential of lactobacilli through comparative genomics of 213 strains and associated genera.</title>
        <authorList>
            <person name="Sun Z."/>
            <person name="Harris H.M."/>
            <person name="McCann A."/>
            <person name="Guo C."/>
            <person name="Argimon S."/>
            <person name="Zhang W."/>
            <person name="Yang X."/>
            <person name="Jeffery I.B."/>
            <person name="Cooney J.C."/>
            <person name="Kagawa T.F."/>
            <person name="Liu W."/>
            <person name="Song Y."/>
            <person name="Salvetti E."/>
            <person name="Wrobel A."/>
            <person name="Rasinkangas P."/>
            <person name="Parkhill J."/>
            <person name="Rea M.C."/>
            <person name="O'Sullivan O."/>
            <person name="Ritari J."/>
            <person name="Douillard F.P."/>
            <person name="Paul Ross R."/>
            <person name="Yang R."/>
            <person name="Briner A.E."/>
            <person name="Felis G.E."/>
            <person name="de Vos W.M."/>
            <person name="Barrangou R."/>
            <person name="Klaenhammer T.R."/>
            <person name="Caufield P.W."/>
            <person name="Cui Y."/>
            <person name="Zhang H."/>
            <person name="O'Toole P.W."/>
        </authorList>
    </citation>
    <scope>NUCLEOTIDE SEQUENCE [LARGE SCALE GENOMIC DNA]</scope>
    <source>
        <strain evidence="12 13">DSM 13345</strain>
    </source>
</reference>
<evidence type="ECO:0000313" key="13">
    <source>
        <dbReference type="Proteomes" id="UP000050901"/>
    </source>
</evidence>
<dbReference type="PANTHER" id="PTHR21089:SF1">
    <property type="entry name" value="BIFUNCTIONAL 3-DEHYDROQUINATE DEHYDRATASE_SHIKIMATE DEHYDROGENASE, CHLOROPLASTIC"/>
    <property type="match status" value="1"/>
</dbReference>
<feature type="binding site" evidence="9">
    <location>
        <position position="118"/>
    </location>
    <ligand>
        <name>shikimate</name>
        <dbReference type="ChEBI" id="CHEBI:36208"/>
    </ligand>
</feature>
<dbReference type="GO" id="GO:0019632">
    <property type="term" value="P:shikimate metabolic process"/>
    <property type="evidence" value="ECO:0007669"/>
    <property type="project" value="InterPro"/>
</dbReference>
<dbReference type="HAMAP" id="MF_00222">
    <property type="entry name" value="Shikimate_DH_AroE"/>
    <property type="match status" value="1"/>
</dbReference>
<dbReference type="EMBL" id="AZEQ01000001">
    <property type="protein sequence ID" value="KRL27603.1"/>
    <property type="molecule type" value="Genomic_DNA"/>
</dbReference>
<evidence type="ECO:0000256" key="1">
    <source>
        <dbReference type="ARBA" id="ARBA00004871"/>
    </source>
</evidence>
<dbReference type="Gene3D" id="3.40.50.720">
    <property type="entry name" value="NAD(P)-binding Rossmann-like Domain"/>
    <property type="match status" value="1"/>
</dbReference>
<evidence type="ECO:0000313" key="12">
    <source>
        <dbReference type="EMBL" id="KRL27603.1"/>
    </source>
</evidence>
<feature type="binding site" evidence="9">
    <location>
        <position position="245"/>
    </location>
    <ligand>
        <name>shikimate</name>
        <dbReference type="ChEBI" id="CHEBI:36208"/>
    </ligand>
</feature>
<dbReference type="InterPro" id="IPR013708">
    <property type="entry name" value="Shikimate_DH-bd_N"/>
</dbReference>
<comment type="pathway">
    <text evidence="8">Aromatic compound metabolism; 3,4-dihydroxybenzoate biosynthesis; 3-dehydroquinate from D-quinate (NAD(+) route).</text>
</comment>
<comment type="pathway">
    <text evidence="1 9">Metabolic intermediate biosynthesis; chorismate biosynthesis; chorismate from D-erythrose 4-phosphate and phosphoenolpyruvate: step 4/7.</text>
</comment>
<feature type="binding site" evidence="9">
    <location>
        <position position="243"/>
    </location>
    <ligand>
        <name>NADP(+)</name>
        <dbReference type="ChEBI" id="CHEBI:58349"/>
    </ligand>
</feature>
<name>A0A0R1PF22_LIMMU</name>
<comment type="function">
    <text evidence="9">Involved in the biosynthesis of the chorismate, which leads to the biosynthesis of aromatic amino acids. Catalyzes the reversible NADPH linked reduction of 3-dehydroshikimate (DHSA) to yield shikimate (SA).</text>
</comment>
<comment type="subunit">
    <text evidence="9">Homodimer.</text>
</comment>
<dbReference type="PATRIC" id="fig|1423771.3.peg.119"/>
<dbReference type="GO" id="GO:0052734">
    <property type="term" value="F:shikimate 3-dehydrogenase (NAD+) activity"/>
    <property type="evidence" value="ECO:0007669"/>
    <property type="project" value="RHEA"/>
</dbReference>
<comment type="catalytic activity">
    <reaction evidence="7">
        <text>shikimate + NAD(+) = 3-dehydroshikimate + NADH + H(+)</text>
        <dbReference type="Rhea" id="RHEA:17741"/>
        <dbReference type="ChEBI" id="CHEBI:15378"/>
        <dbReference type="ChEBI" id="CHEBI:16630"/>
        <dbReference type="ChEBI" id="CHEBI:36208"/>
        <dbReference type="ChEBI" id="CHEBI:57540"/>
        <dbReference type="ChEBI" id="CHEBI:57945"/>
    </reaction>
</comment>
<evidence type="ECO:0000256" key="5">
    <source>
        <dbReference type="ARBA" id="ARBA00023141"/>
    </source>
</evidence>
<protein>
    <recommendedName>
        <fullName evidence="9">Shikimate dehydrogenase (NADP(+))</fullName>
        <shortName evidence="9">SDH</shortName>
        <ecNumber evidence="9">1.1.1.25</ecNumber>
    </recommendedName>
</protein>
<dbReference type="EC" id="1.1.1.25" evidence="9"/>
<dbReference type="InterPro" id="IPR041121">
    <property type="entry name" value="SDH_C"/>
</dbReference>
<evidence type="ECO:0000259" key="10">
    <source>
        <dbReference type="Pfam" id="PF08501"/>
    </source>
</evidence>
<dbReference type="UniPathway" id="UPA00053">
    <property type="reaction ID" value="UER00087"/>
</dbReference>
<evidence type="ECO:0000256" key="9">
    <source>
        <dbReference type="HAMAP-Rule" id="MF_00222"/>
    </source>
</evidence>
<evidence type="ECO:0000256" key="7">
    <source>
        <dbReference type="ARBA" id="ARBA00052329"/>
    </source>
</evidence>
<sequence>MDLNNIHTGKNISLNGHTILIGLMADPIRHSMSPTMHNNAFAKLGLNYAYLCFEIDNQKLPKAIDAIRTLDMRGSNISMPNKQKVIPYLDRLDESAELCQAVNTIVNDHGILTGYTTDGIGFMQSLKDEGLDITGQKMVLTGAGGAGTPIAMQAAIEGVKEIALFNIDDDKWENAVRNVKIINEKTGAHATLHHLEDQADLKKELASCDIYVDATGVGMKPLEDMTLVEDPTWFHQDMIVYDTVYAPRETKLMQVAKQAGVDHVFNGLGMMLEQGAAAFKLWTGQDMPVEYIRNLLFKEED</sequence>
<dbReference type="PANTHER" id="PTHR21089">
    <property type="entry name" value="SHIKIMATE DEHYDROGENASE"/>
    <property type="match status" value="1"/>
</dbReference>
<dbReference type="RefSeq" id="WP_006500403.1">
    <property type="nucleotide sequence ID" value="NZ_AZEQ01000001.1"/>
</dbReference>
<dbReference type="SUPFAM" id="SSF51735">
    <property type="entry name" value="NAD(P)-binding Rossmann-fold domains"/>
    <property type="match status" value="1"/>
</dbReference>
<dbReference type="InterPro" id="IPR036291">
    <property type="entry name" value="NAD(P)-bd_dom_sf"/>
</dbReference>
<feature type="active site" description="Proton acceptor" evidence="9">
    <location>
        <position position="82"/>
    </location>
</feature>
<keyword evidence="3 9" id="KW-0521">NADP</keyword>
<dbReference type="InterPro" id="IPR046346">
    <property type="entry name" value="Aminoacid_DH-like_N_sf"/>
</dbReference>
<accession>A0A0R1PF22</accession>
<feature type="binding site" evidence="9">
    <location>
        <position position="267"/>
    </location>
    <ligand>
        <name>NADP(+)</name>
        <dbReference type="ChEBI" id="CHEBI:58349"/>
    </ligand>
</feature>